<name>A0ABR8BKX7_9NOSO</name>
<gene>
    <name evidence="1" type="ORF">H6G14_25180</name>
</gene>
<organism evidence="1 2">
    <name type="scientific">Nostoc parmelioides FACHB-3921</name>
    <dbReference type="NCBI Taxonomy" id="2692909"/>
    <lineage>
        <taxon>Bacteria</taxon>
        <taxon>Bacillati</taxon>
        <taxon>Cyanobacteriota</taxon>
        <taxon>Cyanophyceae</taxon>
        <taxon>Nostocales</taxon>
        <taxon>Nostocaceae</taxon>
        <taxon>Nostoc</taxon>
    </lineage>
</organism>
<keyword evidence="2" id="KW-1185">Reference proteome</keyword>
<reference evidence="1 2" key="1">
    <citation type="journal article" date="2020" name="ISME J.">
        <title>Comparative genomics reveals insights into cyanobacterial evolution and habitat adaptation.</title>
        <authorList>
            <person name="Chen M.Y."/>
            <person name="Teng W.K."/>
            <person name="Zhao L."/>
            <person name="Hu C.X."/>
            <person name="Zhou Y.K."/>
            <person name="Han B.P."/>
            <person name="Song L.R."/>
            <person name="Shu W.S."/>
        </authorList>
    </citation>
    <scope>NUCLEOTIDE SEQUENCE [LARGE SCALE GENOMIC DNA]</scope>
    <source>
        <strain evidence="1 2">FACHB-3921</strain>
    </source>
</reference>
<evidence type="ECO:0000313" key="1">
    <source>
        <dbReference type="EMBL" id="MBD2254540.1"/>
    </source>
</evidence>
<proteinExistence type="predicted"/>
<dbReference type="EMBL" id="JACJQL010000056">
    <property type="protein sequence ID" value="MBD2254540.1"/>
    <property type="molecule type" value="Genomic_DNA"/>
</dbReference>
<evidence type="ECO:0000313" key="2">
    <source>
        <dbReference type="Proteomes" id="UP000621307"/>
    </source>
</evidence>
<dbReference type="Proteomes" id="UP000621307">
    <property type="component" value="Unassembled WGS sequence"/>
</dbReference>
<protein>
    <submittedName>
        <fullName evidence="1">Uncharacterized protein</fullName>
    </submittedName>
</protein>
<sequence>MTIEPTSLEVSGVEITKTLLGDLQKLQQYTGEPIAAVYADNLLRTMRKLCDQLPFDLYTEVVMALYDALAFQNRWIDYTANQYKGVGELLTSLINQEIINNSSVESAILTLENLGFHTLPFGVKIEESLDTDDDLDTY</sequence>
<dbReference type="RefSeq" id="WP_190570756.1">
    <property type="nucleotide sequence ID" value="NZ_JACJQL010000056.1"/>
</dbReference>
<comment type="caution">
    <text evidence="1">The sequence shown here is derived from an EMBL/GenBank/DDBJ whole genome shotgun (WGS) entry which is preliminary data.</text>
</comment>
<accession>A0ABR8BKX7</accession>